<feature type="signal peptide" evidence="2">
    <location>
        <begin position="1"/>
        <end position="19"/>
    </location>
</feature>
<dbReference type="Proteomes" id="UP000654922">
    <property type="component" value="Unassembled WGS sequence"/>
</dbReference>
<proteinExistence type="predicted"/>
<keyword evidence="1" id="KW-0472">Membrane</keyword>
<evidence type="ECO:0000256" key="2">
    <source>
        <dbReference type="SAM" id="SignalP"/>
    </source>
</evidence>
<reference evidence="3" key="1">
    <citation type="submission" date="2020-06" db="EMBL/GenBank/DDBJ databases">
        <title>Draft genome sequences of strains closely related to Aspergillus parafelis and Aspergillus hiratsukae.</title>
        <authorList>
            <person name="Dos Santos R.A.C."/>
            <person name="Rivero-Menendez O."/>
            <person name="Steenwyk J.L."/>
            <person name="Mead M.E."/>
            <person name="Goldman G.H."/>
            <person name="Alastruey-Izquierdo A."/>
            <person name="Rokas A."/>
        </authorList>
    </citation>
    <scope>NUCLEOTIDE SEQUENCE</scope>
    <source>
        <strain evidence="3">CNM-CM5623</strain>
    </source>
</reference>
<dbReference type="EMBL" id="JACBAE010001260">
    <property type="protein sequence ID" value="KAF7168674.1"/>
    <property type="molecule type" value="Genomic_DNA"/>
</dbReference>
<dbReference type="OrthoDB" id="5215637at2759"/>
<comment type="caution">
    <text evidence="3">The sequence shown here is derived from an EMBL/GenBank/DDBJ whole genome shotgun (WGS) entry which is preliminary data.</text>
</comment>
<evidence type="ECO:0000313" key="4">
    <source>
        <dbReference type="Proteomes" id="UP000654922"/>
    </source>
</evidence>
<keyword evidence="1" id="KW-0812">Transmembrane</keyword>
<name>A0A8H6UYA5_9EURO</name>
<accession>A0A8H6UYA5</accession>
<evidence type="ECO:0000313" key="3">
    <source>
        <dbReference type="EMBL" id="KAF7168674.1"/>
    </source>
</evidence>
<feature type="chain" id="PRO_5034980007" description="Mid2 domain-containing protein" evidence="2">
    <location>
        <begin position="20"/>
        <end position="304"/>
    </location>
</feature>
<organism evidence="3 4">
    <name type="scientific">Aspergillus felis</name>
    <dbReference type="NCBI Taxonomy" id="1287682"/>
    <lineage>
        <taxon>Eukaryota</taxon>
        <taxon>Fungi</taxon>
        <taxon>Dikarya</taxon>
        <taxon>Ascomycota</taxon>
        <taxon>Pezizomycotina</taxon>
        <taxon>Eurotiomycetes</taxon>
        <taxon>Eurotiomycetidae</taxon>
        <taxon>Eurotiales</taxon>
        <taxon>Aspergillaceae</taxon>
        <taxon>Aspergillus</taxon>
        <taxon>Aspergillus subgen. Fumigati</taxon>
    </lineage>
</organism>
<sequence>MSLAAVSLILLFTLTPVSATCYWPNGNTDNNYIPCPNSKSCCLKGEACLSNGLCYGATLNIAYRGACADKSWPAQDCPHVCLDCTVPGSPLHLASGLVTNLDAAIPDHWANLYSCPNSSTNVFTCGYAGWATDVCNANLGQWKWVSGDVEVAKNGNGSLSASASASMVQDIVTTTSSVSGSPTGTPRGTITGDIITTIGSATATASTGTGTSTPKDSSDTSISATTLGAGLGVGLGVPLLVVSGLLVFFIRMRRRAPAAPAPPVNEKVYPGAVYYPGPAEIATQRHNMATELEGSTHGRPELYG</sequence>
<dbReference type="AlphaFoldDB" id="A0A8H6UYA5"/>
<evidence type="ECO:0000256" key="1">
    <source>
        <dbReference type="SAM" id="Phobius"/>
    </source>
</evidence>
<gene>
    <name evidence="3" type="ORF">CNMCM5623_001614</name>
</gene>
<feature type="transmembrane region" description="Helical" evidence="1">
    <location>
        <begin position="227"/>
        <end position="250"/>
    </location>
</feature>
<protein>
    <recommendedName>
        <fullName evidence="5">Mid2 domain-containing protein</fullName>
    </recommendedName>
</protein>
<keyword evidence="2" id="KW-0732">Signal</keyword>
<evidence type="ECO:0008006" key="5">
    <source>
        <dbReference type="Google" id="ProtNLM"/>
    </source>
</evidence>
<keyword evidence="1" id="KW-1133">Transmembrane helix</keyword>